<feature type="signal peptide" evidence="2">
    <location>
        <begin position="1"/>
        <end position="19"/>
    </location>
</feature>
<proteinExistence type="predicted"/>
<protein>
    <submittedName>
        <fullName evidence="4">Kynurenine formamidase</fullName>
    </submittedName>
</protein>
<name>A0A226DQW2_FOLCA</name>
<reference evidence="4 5" key="1">
    <citation type="submission" date="2015-12" db="EMBL/GenBank/DDBJ databases">
        <title>The genome of Folsomia candida.</title>
        <authorList>
            <person name="Faddeeva A."/>
            <person name="Derks M.F."/>
            <person name="Anvar Y."/>
            <person name="Smit S."/>
            <person name="Van Straalen N."/>
            <person name="Roelofs D."/>
        </authorList>
    </citation>
    <scope>NUCLEOTIDE SEQUENCE [LARGE SCALE GENOMIC DNA]</scope>
    <source>
        <strain evidence="4 5">VU population</strain>
        <tissue evidence="4">Whole body</tissue>
    </source>
</reference>
<gene>
    <name evidence="4" type="ORF">Fcan01_17151</name>
</gene>
<dbReference type="GO" id="GO:0016787">
    <property type="term" value="F:hydrolase activity"/>
    <property type="evidence" value="ECO:0007669"/>
    <property type="project" value="UniProtKB-KW"/>
</dbReference>
<evidence type="ECO:0000256" key="1">
    <source>
        <dbReference type="ARBA" id="ARBA00022801"/>
    </source>
</evidence>
<dbReference type="AlphaFoldDB" id="A0A226DQW2"/>
<dbReference type="InterPro" id="IPR050300">
    <property type="entry name" value="GDXG_lipolytic_enzyme"/>
</dbReference>
<accession>A0A226DQW2</accession>
<comment type="caution">
    <text evidence="4">The sequence shown here is derived from an EMBL/GenBank/DDBJ whole genome shotgun (WGS) entry which is preliminary data.</text>
</comment>
<dbReference type="SUPFAM" id="SSF53474">
    <property type="entry name" value="alpha/beta-Hydrolases"/>
    <property type="match status" value="1"/>
</dbReference>
<organism evidence="4 5">
    <name type="scientific">Folsomia candida</name>
    <name type="common">Springtail</name>
    <dbReference type="NCBI Taxonomy" id="158441"/>
    <lineage>
        <taxon>Eukaryota</taxon>
        <taxon>Metazoa</taxon>
        <taxon>Ecdysozoa</taxon>
        <taxon>Arthropoda</taxon>
        <taxon>Hexapoda</taxon>
        <taxon>Collembola</taxon>
        <taxon>Entomobryomorpha</taxon>
        <taxon>Isotomoidea</taxon>
        <taxon>Isotomidae</taxon>
        <taxon>Proisotominae</taxon>
        <taxon>Folsomia</taxon>
    </lineage>
</organism>
<evidence type="ECO:0000313" key="4">
    <source>
        <dbReference type="EMBL" id="OXA47915.1"/>
    </source>
</evidence>
<keyword evidence="2" id="KW-0732">Signal</keyword>
<dbReference type="Pfam" id="PF20434">
    <property type="entry name" value="BD-FAE"/>
    <property type="match status" value="1"/>
</dbReference>
<dbReference type="PANTHER" id="PTHR48081">
    <property type="entry name" value="AB HYDROLASE SUPERFAMILY PROTEIN C4A8.06C"/>
    <property type="match status" value="1"/>
</dbReference>
<dbReference type="EMBL" id="LNIX01000012">
    <property type="protein sequence ID" value="OXA47915.1"/>
    <property type="molecule type" value="Genomic_DNA"/>
</dbReference>
<feature type="chain" id="PRO_5013211651" evidence="2">
    <location>
        <begin position="20"/>
        <end position="307"/>
    </location>
</feature>
<dbReference type="InterPro" id="IPR029058">
    <property type="entry name" value="AB_hydrolase_fold"/>
</dbReference>
<feature type="domain" description="BD-FAE-like" evidence="3">
    <location>
        <begin position="68"/>
        <end position="200"/>
    </location>
</feature>
<dbReference type="Gene3D" id="3.40.50.1820">
    <property type="entry name" value="alpha/beta hydrolase"/>
    <property type="match status" value="1"/>
</dbReference>
<keyword evidence="1" id="KW-0378">Hydrolase</keyword>
<evidence type="ECO:0000259" key="3">
    <source>
        <dbReference type="Pfam" id="PF20434"/>
    </source>
</evidence>
<dbReference type="PANTHER" id="PTHR48081:SF33">
    <property type="entry name" value="KYNURENINE FORMAMIDASE"/>
    <property type="match status" value="1"/>
</dbReference>
<sequence length="307" mass="33434">MGQFRQTVSILVVISVITADLIPDVPYGSDPLQVMDIYLPSGDSTRVSKIIIVIHGGSWGSGSPASPGFPKQLEDIDQVVTYMKNMFTQSVTFALFGASSGGHLATLYAYSWDKINQNVKVAVNIVGPSDLTDPAYANHPERERLFNFVGPCLNTECPEQYVAASPVYHIDANSPKTIGFFGTLDFIIPPSQMFLLRDKLVEAGVISKFTMCPGGHWDDWNIPSKDSNQSVEVYISLTVSSGISLKIGPLSTTQVKADIGDVYEYFQHAYGPNAMLTMKMYFAGSSEIVGDVNTEDPKALLSTIILN</sequence>
<keyword evidence="5" id="KW-1185">Reference proteome</keyword>
<evidence type="ECO:0000256" key="2">
    <source>
        <dbReference type="SAM" id="SignalP"/>
    </source>
</evidence>
<dbReference type="Proteomes" id="UP000198287">
    <property type="component" value="Unassembled WGS sequence"/>
</dbReference>
<dbReference type="InterPro" id="IPR049492">
    <property type="entry name" value="BD-FAE-like_dom"/>
</dbReference>
<evidence type="ECO:0000313" key="5">
    <source>
        <dbReference type="Proteomes" id="UP000198287"/>
    </source>
</evidence>